<sequence>MALLNKDRYRYCKRALLRRPVFPSLRGNYKVIDEAIQ</sequence>
<gene>
    <name evidence="1" type="ORF">RMAECT_1335</name>
</gene>
<organism evidence="1 2">
    <name type="scientific">Rickettsia rhipicephali str. Ect</name>
    <dbReference type="NCBI Taxonomy" id="1359199"/>
    <lineage>
        <taxon>Bacteria</taxon>
        <taxon>Pseudomonadati</taxon>
        <taxon>Pseudomonadota</taxon>
        <taxon>Alphaproteobacteria</taxon>
        <taxon>Rickettsiales</taxon>
        <taxon>Rickettsiaceae</taxon>
        <taxon>Rickettsieae</taxon>
        <taxon>Rickettsia</taxon>
        <taxon>spotted fever group</taxon>
    </lineage>
</organism>
<dbReference type="Proteomes" id="UP000033591">
    <property type="component" value="Unassembled WGS sequence"/>
</dbReference>
<dbReference type="AlphaFoldDB" id="A0A0F3PGN0"/>
<accession>A0A0F3PGN0</accession>
<protein>
    <submittedName>
        <fullName evidence="1">Uncharacterized protein</fullName>
    </submittedName>
</protein>
<evidence type="ECO:0000313" key="1">
    <source>
        <dbReference type="EMBL" id="KJV79443.1"/>
    </source>
</evidence>
<name>A0A0F3PGN0_RICRH</name>
<dbReference type="PATRIC" id="fig|1359199.3.peg.1318"/>
<reference evidence="1 2" key="1">
    <citation type="submission" date="2015-01" db="EMBL/GenBank/DDBJ databases">
        <title>Genome Sequencing of Rickettsiales.</title>
        <authorList>
            <person name="Daugherty S.C."/>
            <person name="Su Q."/>
            <person name="Abolude K."/>
            <person name="Beier-Sexton M."/>
            <person name="Carlyon J.A."/>
            <person name="Carter R."/>
            <person name="Day N.P."/>
            <person name="Dumler S.J."/>
            <person name="Dyachenko V."/>
            <person name="Godinez A."/>
            <person name="Kurtti T.J."/>
            <person name="Lichay M."/>
            <person name="Mullins K.E."/>
            <person name="Ott S."/>
            <person name="Pappas-Brown V."/>
            <person name="Paris D.H."/>
            <person name="Patel P."/>
            <person name="Richards A.L."/>
            <person name="Sadzewicz L."/>
            <person name="Sears K."/>
            <person name="Seidman D."/>
            <person name="Sengamalay N."/>
            <person name="Stenos J."/>
            <person name="Tallon L.J."/>
            <person name="Vincent G."/>
            <person name="Fraser C.M."/>
            <person name="Munderloh U."/>
            <person name="Dunning-Hotopp J.C."/>
        </authorList>
    </citation>
    <scope>NUCLEOTIDE SEQUENCE [LARGE SCALE GENOMIC DNA]</scope>
    <source>
        <strain evidence="1 2">Ect</strain>
    </source>
</reference>
<proteinExistence type="predicted"/>
<dbReference type="EMBL" id="LAOC01000001">
    <property type="protein sequence ID" value="KJV79443.1"/>
    <property type="molecule type" value="Genomic_DNA"/>
</dbReference>
<comment type="caution">
    <text evidence="1">The sequence shown here is derived from an EMBL/GenBank/DDBJ whole genome shotgun (WGS) entry which is preliminary data.</text>
</comment>
<evidence type="ECO:0000313" key="2">
    <source>
        <dbReference type="Proteomes" id="UP000033591"/>
    </source>
</evidence>